<dbReference type="CDD" id="cd00056">
    <property type="entry name" value="ENDO3c"/>
    <property type="match status" value="1"/>
</dbReference>
<keyword evidence="7" id="KW-0411">Iron-sulfur</keyword>
<dbReference type="SUPFAM" id="SSF48150">
    <property type="entry name" value="DNA-glycosylase"/>
    <property type="match status" value="1"/>
</dbReference>
<feature type="domain" description="HhH-GPD" evidence="14">
    <location>
        <begin position="134"/>
        <end position="286"/>
    </location>
</feature>
<name>A0A336MYK5_CULSO</name>
<dbReference type="GO" id="GO:0006289">
    <property type="term" value="P:nucleotide-excision repair"/>
    <property type="evidence" value="ECO:0007669"/>
    <property type="project" value="TreeGrafter"/>
</dbReference>
<evidence type="ECO:0000256" key="10">
    <source>
        <dbReference type="ARBA" id="ARBA00023295"/>
    </source>
</evidence>
<comment type="similarity">
    <text evidence="1 12">Belongs to the Nth/MutY family.</text>
</comment>
<dbReference type="GO" id="GO:0000703">
    <property type="term" value="F:oxidized pyrimidine nucleobase lesion DNA N-glycosylase activity"/>
    <property type="evidence" value="ECO:0007669"/>
    <property type="project" value="UniProtKB-UniRule"/>
</dbReference>
<comment type="catalytic activity">
    <reaction evidence="11 12">
        <text>2'-deoxyribonucleotide-(2'-deoxyribose 5'-phosphate)-2'-deoxyribonucleotide-DNA = a 3'-end 2'-deoxyribonucleotide-(2,3-dehydro-2,3-deoxyribose 5'-phosphate)-DNA + a 5'-end 5'-phospho-2'-deoxyribonucleoside-DNA + H(+)</text>
        <dbReference type="Rhea" id="RHEA:66592"/>
        <dbReference type="Rhea" id="RHEA-COMP:13180"/>
        <dbReference type="Rhea" id="RHEA-COMP:16897"/>
        <dbReference type="Rhea" id="RHEA-COMP:17067"/>
        <dbReference type="ChEBI" id="CHEBI:15378"/>
        <dbReference type="ChEBI" id="CHEBI:136412"/>
        <dbReference type="ChEBI" id="CHEBI:157695"/>
        <dbReference type="ChEBI" id="CHEBI:167181"/>
        <dbReference type="EC" id="4.2.99.18"/>
    </reaction>
</comment>
<evidence type="ECO:0000256" key="7">
    <source>
        <dbReference type="ARBA" id="ARBA00023014"/>
    </source>
</evidence>
<dbReference type="EC" id="4.2.99.18" evidence="12"/>
<dbReference type="GO" id="GO:0140078">
    <property type="term" value="F:class I DNA-(apurinic or apyrimidinic site) endonuclease activity"/>
    <property type="evidence" value="ECO:0007669"/>
    <property type="project" value="UniProtKB-EC"/>
</dbReference>
<evidence type="ECO:0000256" key="4">
    <source>
        <dbReference type="ARBA" id="ARBA00022763"/>
    </source>
</evidence>
<dbReference type="Pfam" id="PF00730">
    <property type="entry name" value="HhH-GPD"/>
    <property type="match status" value="1"/>
</dbReference>
<gene>
    <name evidence="15" type="primary">CSON009769</name>
    <name evidence="12" type="synonym">NTH1</name>
</gene>
<evidence type="ECO:0000256" key="8">
    <source>
        <dbReference type="ARBA" id="ARBA00023204"/>
    </source>
</evidence>
<dbReference type="InterPro" id="IPR003265">
    <property type="entry name" value="HhH-GPD_domain"/>
</dbReference>
<feature type="compositionally biased region" description="Basic and acidic residues" evidence="13">
    <location>
        <begin position="36"/>
        <end position="51"/>
    </location>
</feature>
<dbReference type="PROSITE" id="PS01155">
    <property type="entry name" value="ENDONUCLEASE_III_2"/>
    <property type="match status" value="1"/>
</dbReference>
<keyword evidence="3" id="KW-0479">Metal-binding</keyword>
<dbReference type="EC" id="3.2.2.-" evidence="12"/>
<evidence type="ECO:0000256" key="9">
    <source>
        <dbReference type="ARBA" id="ARBA00023239"/>
    </source>
</evidence>
<dbReference type="OMA" id="RGKRCDL"/>
<evidence type="ECO:0000256" key="2">
    <source>
        <dbReference type="ARBA" id="ARBA00022485"/>
    </source>
</evidence>
<evidence type="ECO:0000256" key="6">
    <source>
        <dbReference type="ARBA" id="ARBA00023004"/>
    </source>
</evidence>
<dbReference type="VEuPathDB" id="VectorBase:CSON009769"/>
<dbReference type="GO" id="GO:0051539">
    <property type="term" value="F:4 iron, 4 sulfur cluster binding"/>
    <property type="evidence" value="ECO:0007669"/>
    <property type="project" value="UniProtKB-KW"/>
</dbReference>
<dbReference type="InterPro" id="IPR000445">
    <property type="entry name" value="HhH_motif"/>
</dbReference>
<dbReference type="GO" id="GO:0005739">
    <property type="term" value="C:mitochondrion"/>
    <property type="evidence" value="ECO:0007669"/>
    <property type="project" value="UniProtKB-SubCell"/>
</dbReference>
<feature type="compositionally biased region" description="Basic residues" evidence="13">
    <location>
        <begin position="24"/>
        <end position="35"/>
    </location>
</feature>
<organism evidence="15">
    <name type="scientific">Culicoides sonorensis</name>
    <name type="common">Biting midge</name>
    <dbReference type="NCBI Taxonomy" id="179676"/>
    <lineage>
        <taxon>Eukaryota</taxon>
        <taxon>Metazoa</taxon>
        <taxon>Ecdysozoa</taxon>
        <taxon>Arthropoda</taxon>
        <taxon>Hexapoda</taxon>
        <taxon>Insecta</taxon>
        <taxon>Pterygota</taxon>
        <taxon>Neoptera</taxon>
        <taxon>Endopterygota</taxon>
        <taxon>Diptera</taxon>
        <taxon>Nematocera</taxon>
        <taxon>Chironomoidea</taxon>
        <taxon>Ceratopogonidae</taxon>
        <taxon>Ceratopogoninae</taxon>
        <taxon>Culicoides</taxon>
        <taxon>Monoculicoides</taxon>
    </lineage>
</organism>
<dbReference type="FunFam" id="1.10.340.30:FF:000005">
    <property type="entry name" value="Endonuclease III-like protein 1"/>
    <property type="match status" value="1"/>
</dbReference>
<dbReference type="Pfam" id="PF00633">
    <property type="entry name" value="HHH"/>
    <property type="match status" value="1"/>
</dbReference>
<evidence type="ECO:0000256" key="3">
    <source>
        <dbReference type="ARBA" id="ARBA00022723"/>
    </source>
</evidence>
<dbReference type="HAMAP" id="MF_03183">
    <property type="entry name" value="Endonuclease_III_Nth"/>
    <property type="match status" value="1"/>
</dbReference>
<keyword evidence="8 12" id="KW-0234">DNA repair</keyword>
<evidence type="ECO:0000256" key="13">
    <source>
        <dbReference type="SAM" id="MobiDB-lite"/>
    </source>
</evidence>
<sequence>MEKSKNSRQKVVADSANEVCFSPRKTRNAVRTRKAVKIEYEENQVKSESRPSTKAQSKKRTSNETSNSTATEDKTVDVKLQKWEPVNFKQTLKNIQEMRKEHPAPVDTMGCDMFQDESQEPKVCRFHSLVSLMLSSQTKDEVNFAAMERLKKRFKSFSPKDVVECSEIEFEELLKPVSFYKTKAKHIKQASQVLLEQYDGDIPNSIEGLLKLPGVGKKMAHLCMKSAWNVTSGIGVDVHMHRIINRLNWVPKPTKSPEDTRVALEGWLPFEMWDEINHMLVGFGQTICAAKPKCDICKNMSICPYYPIHLKELESKKKNEN</sequence>
<dbReference type="InterPro" id="IPR030841">
    <property type="entry name" value="NTH1"/>
</dbReference>
<dbReference type="InterPro" id="IPR004036">
    <property type="entry name" value="Endonuclease-III-like_CS2"/>
</dbReference>
<reference evidence="15" key="1">
    <citation type="submission" date="2018-07" db="EMBL/GenBank/DDBJ databases">
        <authorList>
            <person name="Quirk P.G."/>
            <person name="Krulwich T.A."/>
        </authorList>
    </citation>
    <scope>NUCLEOTIDE SEQUENCE</scope>
</reference>
<feature type="region of interest" description="Disordered" evidence="13">
    <location>
        <begin position="1"/>
        <end position="73"/>
    </location>
</feature>
<dbReference type="GO" id="GO:0005634">
    <property type="term" value="C:nucleus"/>
    <property type="evidence" value="ECO:0007669"/>
    <property type="project" value="UniProtKB-SubCell"/>
</dbReference>
<comment type="caution">
    <text evidence="12">Lacks conserved residue(s) required for the propagation of feature annotation.</text>
</comment>
<dbReference type="InterPro" id="IPR023170">
    <property type="entry name" value="HhH_base_excis_C"/>
</dbReference>
<proteinExistence type="inferred from homology"/>
<dbReference type="InterPro" id="IPR011257">
    <property type="entry name" value="DNA_glycosylase"/>
</dbReference>
<comment type="function">
    <text evidence="12">Bifunctional DNA N-glycosylase with associated apurinic/apyrimidinic (AP) lyase function that catalyzes the first step in base excision repair (BER), the primary repair pathway for the repair of oxidative DNA damage. The DNA N-glycosylase activity releases the damaged DNA base from DNA by cleaving the N-glycosidic bond, leaving an AP site. The AP lyase activity cleaves the phosphodiester bond 3' to the AP site by a beta-elimination. Primarily recognizes and repairs oxidative base damage of pyrimidines.</text>
</comment>
<dbReference type="GO" id="GO:0046872">
    <property type="term" value="F:metal ion binding"/>
    <property type="evidence" value="ECO:0007669"/>
    <property type="project" value="UniProtKB-KW"/>
</dbReference>
<accession>A0A336MYK5</accession>
<evidence type="ECO:0000256" key="12">
    <source>
        <dbReference type="HAMAP-Rule" id="MF_03183"/>
    </source>
</evidence>
<evidence type="ECO:0000256" key="11">
    <source>
        <dbReference type="ARBA" id="ARBA00044632"/>
    </source>
</evidence>
<evidence type="ECO:0000313" key="15">
    <source>
        <dbReference type="EMBL" id="SSX35366.1"/>
    </source>
</evidence>
<dbReference type="Gene3D" id="1.10.340.30">
    <property type="entry name" value="Hypothetical protein, domain 2"/>
    <property type="match status" value="1"/>
</dbReference>
<keyword evidence="2" id="KW-0004">4Fe-4S</keyword>
<dbReference type="PANTHER" id="PTHR43286">
    <property type="entry name" value="ENDONUCLEASE III-LIKE PROTEIN 1"/>
    <property type="match status" value="1"/>
</dbReference>
<dbReference type="GO" id="GO:0006285">
    <property type="term" value="P:base-excision repair, AP site formation"/>
    <property type="evidence" value="ECO:0007669"/>
    <property type="project" value="UniProtKB-UniRule"/>
</dbReference>
<comment type="subcellular location">
    <subcellularLocation>
        <location evidence="12">Nucleus</location>
    </subcellularLocation>
    <subcellularLocation>
        <location evidence="12">Mitochondrion</location>
    </subcellularLocation>
</comment>
<evidence type="ECO:0000256" key="5">
    <source>
        <dbReference type="ARBA" id="ARBA00022801"/>
    </source>
</evidence>
<dbReference type="SMART" id="SM00478">
    <property type="entry name" value="ENDO3c"/>
    <property type="match status" value="1"/>
</dbReference>
<evidence type="ECO:0000256" key="1">
    <source>
        <dbReference type="ARBA" id="ARBA00008343"/>
    </source>
</evidence>
<keyword evidence="9 12" id="KW-0456">Lyase</keyword>
<dbReference type="AlphaFoldDB" id="A0A336MYK5"/>
<keyword evidence="4 12" id="KW-0227">DNA damage</keyword>
<dbReference type="Gene3D" id="1.10.1670.10">
    <property type="entry name" value="Helix-hairpin-Helix base-excision DNA repair enzymes (C-terminal)"/>
    <property type="match status" value="1"/>
</dbReference>
<protein>
    <recommendedName>
        <fullName evidence="12">Endonuclease III homolog</fullName>
        <ecNumber evidence="12">3.2.2.-</ecNumber>
        <ecNumber evidence="12">4.2.99.18</ecNumber>
    </recommendedName>
    <alternativeName>
        <fullName evidence="12">Bifunctional DNA N-glycosylase/DNA-(apurinic or apyrimidinic site) lyase</fullName>
        <shortName evidence="12">DNA glycosylase/AP lyase</shortName>
    </alternativeName>
</protein>
<keyword evidence="6" id="KW-0408">Iron</keyword>
<keyword evidence="12" id="KW-0496">Mitochondrion</keyword>
<dbReference type="EMBL" id="UFQT01003916">
    <property type="protein sequence ID" value="SSX35366.1"/>
    <property type="molecule type" value="Genomic_DNA"/>
</dbReference>
<dbReference type="GO" id="GO:0003677">
    <property type="term" value="F:DNA binding"/>
    <property type="evidence" value="ECO:0007669"/>
    <property type="project" value="UniProtKB-UniRule"/>
</dbReference>
<keyword evidence="10 12" id="KW-0326">Glycosidase</keyword>
<keyword evidence="12" id="KW-0539">Nucleus</keyword>
<dbReference type="PANTHER" id="PTHR43286:SF1">
    <property type="entry name" value="ENDONUCLEASE III-LIKE PROTEIN 1"/>
    <property type="match status" value="1"/>
</dbReference>
<evidence type="ECO:0000259" key="14">
    <source>
        <dbReference type="SMART" id="SM00478"/>
    </source>
</evidence>
<keyword evidence="5 12" id="KW-0378">Hydrolase</keyword>